<evidence type="ECO:0000256" key="10">
    <source>
        <dbReference type="ARBA" id="ARBA00023242"/>
    </source>
</evidence>
<dbReference type="CDD" id="cd00122">
    <property type="entry name" value="MBD"/>
    <property type="match status" value="1"/>
</dbReference>
<dbReference type="Proteomes" id="UP001196413">
    <property type="component" value="Unassembled WGS sequence"/>
</dbReference>
<dbReference type="Pfam" id="PF05033">
    <property type="entry name" value="Pre-SET"/>
    <property type="match status" value="1"/>
</dbReference>
<evidence type="ECO:0000256" key="7">
    <source>
        <dbReference type="ARBA" id="ARBA00022737"/>
    </source>
</evidence>
<dbReference type="Pfam" id="PF01429">
    <property type="entry name" value="MBD"/>
    <property type="match status" value="1"/>
</dbReference>
<dbReference type="GO" id="GO:0005634">
    <property type="term" value="C:nucleus"/>
    <property type="evidence" value="ECO:0007669"/>
    <property type="project" value="UniProtKB-SubCell"/>
</dbReference>
<dbReference type="GO" id="GO:0070828">
    <property type="term" value="P:heterochromatin organization"/>
    <property type="evidence" value="ECO:0007669"/>
    <property type="project" value="TreeGrafter"/>
</dbReference>
<dbReference type="CDD" id="cd00167">
    <property type="entry name" value="SANT"/>
    <property type="match status" value="1"/>
</dbReference>
<protein>
    <recommendedName>
        <fullName evidence="11">MBD domain-containing protein</fullName>
    </recommendedName>
</protein>
<feature type="domain" description="MBD" evidence="11">
    <location>
        <begin position="639"/>
        <end position="713"/>
    </location>
</feature>
<dbReference type="InterPro" id="IPR001739">
    <property type="entry name" value="Methyl_CpG_DNA-bd"/>
</dbReference>
<keyword evidence="7" id="KW-0677">Repeat</keyword>
<feature type="non-terminal residue" evidence="12">
    <location>
        <position position="1"/>
    </location>
</feature>
<evidence type="ECO:0000256" key="1">
    <source>
        <dbReference type="ARBA" id="ARBA00004123"/>
    </source>
</evidence>
<sequence length="796" mass="90696">MTQEQLILVVLCAIMEEKNSRNSKFEVLCEALQLDKSTYYTVKAFLASGHDEEKTPKHLILRTTCTPIDCSLALTMAYAEVSGWPFSCDWSAIRYVTVSWTDEEQRMFEKLIREEGLRQWNATKAFMMNPTSSEHQPNEQMRQCILLKNELKAFTVKADKIHEDMKELVRAMRKSSLVEKHTAVVKRRKDAIDMLLPANFYDYPSLSEEELTKIEQETYDIRARTDAIRKPNDWPPPPADGLIGRLKLLPGDLCLARMDDRTHLDIAQVIAQASETSYRIKFIGAGVVEDVETCDVAIPTVPMYDPDIKRTNYIGLRVVALITNAYFPNQAAWYSGTIGTLPNTAHNKEFLIFFDDGFEQYVQATLDITDDDATRAAMILDDYNNVQRFAEKIRFLKVLPLARQSLASNGIDIDKGAVYQIIRQNPERRRFIQKYFEKYPDWPLVRMKKPSPPERPAQAVVAYDRNQDRVTAYVVATDRALCVLRFPPRNFSISGANCFDYPCQIREHLHVDETIFRGSSRIHAVNLEHFGSNNMSARRMAKNRSHFDVVQPGPCRDRFKASSVTARKSSASVRVEGALRDEVSNEMDPTTLAIRRKREAQFEIVPCSLPVPRFEWQYHTECSPVCLGGLDRDPADSQFYSCSPLHIPILCGWKRMLYLHESSTRRACEGRVLYRAPCGRSLISKKCVATYLKEVGSELTIDLFCFDPVIDTKAFVHVPDTCIRSPDFAGGMENIPIPAVNTVDDDDPPKISYCARRFPYNHQVDVKTISRDFCSGCSCTDDCSDPLKCECQILTA</sequence>
<evidence type="ECO:0000256" key="4">
    <source>
        <dbReference type="ARBA" id="ARBA00022679"/>
    </source>
</evidence>
<evidence type="ECO:0000259" key="11">
    <source>
        <dbReference type="PROSITE" id="PS50982"/>
    </source>
</evidence>
<evidence type="ECO:0000256" key="2">
    <source>
        <dbReference type="ARBA" id="ARBA00022491"/>
    </source>
</evidence>
<proteinExistence type="predicted"/>
<keyword evidence="4" id="KW-0808">Transferase</keyword>
<evidence type="ECO:0000256" key="9">
    <source>
        <dbReference type="ARBA" id="ARBA00022853"/>
    </source>
</evidence>
<dbReference type="InterPro" id="IPR041291">
    <property type="entry name" value="TUDOR_5"/>
</dbReference>
<evidence type="ECO:0000256" key="8">
    <source>
        <dbReference type="ARBA" id="ARBA00022833"/>
    </source>
</evidence>
<dbReference type="InterPro" id="IPR046341">
    <property type="entry name" value="SET_dom_sf"/>
</dbReference>
<dbReference type="SMART" id="SM00391">
    <property type="entry name" value="MBD"/>
    <property type="match status" value="1"/>
</dbReference>
<evidence type="ECO:0000256" key="6">
    <source>
        <dbReference type="ARBA" id="ARBA00022723"/>
    </source>
</evidence>
<evidence type="ECO:0000256" key="5">
    <source>
        <dbReference type="ARBA" id="ARBA00022691"/>
    </source>
</evidence>
<dbReference type="GO" id="GO:0010629">
    <property type="term" value="P:negative regulation of gene expression"/>
    <property type="evidence" value="ECO:0007669"/>
    <property type="project" value="TreeGrafter"/>
</dbReference>
<keyword evidence="10" id="KW-0539">Nucleus</keyword>
<evidence type="ECO:0000256" key="3">
    <source>
        <dbReference type="ARBA" id="ARBA00022603"/>
    </source>
</evidence>
<keyword evidence="9" id="KW-0156">Chromatin regulator</keyword>
<evidence type="ECO:0000313" key="13">
    <source>
        <dbReference type="Proteomes" id="UP001196413"/>
    </source>
</evidence>
<keyword evidence="3" id="KW-0489">Methyltransferase</keyword>
<dbReference type="InterPro" id="IPR016177">
    <property type="entry name" value="DNA-bd_dom_sf"/>
</dbReference>
<dbReference type="EMBL" id="JAHQIW010006167">
    <property type="protein sequence ID" value="KAJ1368351.1"/>
    <property type="molecule type" value="Genomic_DNA"/>
</dbReference>
<evidence type="ECO:0000313" key="12">
    <source>
        <dbReference type="EMBL" id="KAJ1368351.1"/>
    </source>
</evidence>
<dbReference type="PANTHER" id="PTHR46024">
    <property type="entry name" value="HISTONE-LYSINE N-METHYLTRANSFERASE EGGLESS"/>
    <property type="match status" value="1"/>
</dbReference>
<keyword evidence="6" id="KW-0479">Metal-binding</keyword>
<dbReference type="InterPro" id="IPR001005">
    <property type="entry name" value="SANT/Myb"/>
</dbReference>
<dbReference type="Gene3D" id="3.30.890.10">
    <property type="entry name" value="Methyl-cpg-binding Protein 2, Chain A"/>
    <property type="match status" value="1"/>
</dbReference>
<dbReference type="InterPro" id="IPR051516">
    <property type="entry name" value="SETDB_methyltransferase"/>
</dbReference>
<dbReference type="AlphaFoldDB" id="A0AAD5R2P0"/>
<keyword evidence="2" id="KW-0678">Repressor</keyword>
<organism evidence="12 13">
    <name type="scientific">Parelaphostrongylus tenuis</name>
    <name type="common">Meningeal worm</name>
    <dbReference type="NCBI Taxonomy" id="148309"/>
    <lineage>
        <taxon>Eukaryota</taxon>
        <taxon>Metazoa</taxon>
        <taxon>Ecdysozoa</taxon>
        <taxon>Nematoda</taxon>
        <taxon>Chromadorea</taxon>
        <taxon>Rhabditida</taxon>
        <taxon>Rhabditina</taxon>
        <taxon>Rhabditomorpha</taxon>
        <taxon>Strongyloidea</taxon>
        <taxon>Metastrongylidae</taxon>
        <taxon>Parelaphostrongylus</taxon>
    </lineage>
</organism>
<keyword evidence="8" id="KW-0862">Zinc</keyword>
<gene>
    <name evidence="12" type="ORF">KIN20_029467</name>
</gene>
<keyword evidence="13" id="KW-1185">Reference proteome</keyword>
<reference evidence="12" key="1">
    <citation type="submission" date="2021-06" db="EMBL/GenBank/DDBJ databases">
        <title>Parelaphostrongylus tenuis whole genome reference sequence.</title>
        <authorList>
            <person name="Garwood T.J."/>
            <person name="Larsen P.A."/>
            <person name="Fountain-Jones N.M."/>
            <person name="Garbe J.R."/>
            <person name="Macchietto M.G."/>
            <person name="Kania S.A."/>
            <person name="Gerhold R.W."/>
            <person name="Richards J.E."/>
            <person name="Wolf T.M."/>
        </authorList>
    </citation>
    <scope>NUCLEOTIDE SEQUENCE</scope>
    <source>
        <strain evidence="12">MNPRO001-30</strain>
        <tissue evidence="12">Meninges</tissue>
    </source>
</reference>
<dbReference type="GO" id="GO:0003677">
    <property type="term" value="F:DNA binding"/>
    <property type="evidence" value="ECO:0007669"/>
    <property type="project" value="InterPro"/>
</dbReference>
<dbReference type="SUPFAM" id="SSF54171">
    <property type="entry name" value="DNA-binding domain"/>
    <property type="match status" value="1"/>
</dbReference>
<dbReference type="PANTHER" id="PTHR46024:SF1">
    <property type="entry name" value="HISTONE-LYSINE N-METHYLTRANSFERASE EGGLESS"/>
    <property type="match status" value="1"/>
</dbReference>
<dbReference type="Pfam" id="PF18359">
    <property type="entry name" value="Tudor_5"/>
    <property type="match status" value="1"/>
</dbReference>
<dbReference type="SMART" id="SM00468">
    <property type="entry name" value="PreSET"/>
    <property type="match status" value="1"/>
</dbReference>
<comment type="subcellular location">
    <subcellularLocation>
        <location evidence="1">Nucleus</location>
    </subcellularLocation>
</comment>
<accession>A0AAD5R2P0</accession>
<dbReference type="GO" id="GO:0032259">
    <property type="term" value="P:methylation"/>
    <property type="evidence" value="ECO:0007669"/>
    <property type="project" value="UniProtKB-KW"/>
</dbReference>
<dbReference type="Gene3D" id="2.170.270.10">
    <property type="entry name" value="SET domain"/>
    <property type="match status" value="1"/>
</dbReference>
<dbReference type="SUPFAM" id="SSF82199">
    <property type="entry name" value="SET domain"/>
    <property type="match status" value="1"/>
</dbReference>
<keyword evidence="5" id="KW-0949">S-adenosyl-L-methionine</keyword>
<dbReference type="InterPro" id="IPR007728">
    <property type="entry name" value="Pre-SET_dom"/>
</dbReference>
<comment type="caution">
    <text evidence="12">The sequence shown here is derived from an EMBL/GenBank/DDBJ whole genome shotgun (WGS) entry which is preliminary data.</text>
</comment>
<dbReference type="GO" id="GO:0046974">
    <property type="term" value="F:histone H3K9 methyltransferase activity"/>
    <property type="evidence" value="ECO:0007669"/>
    <property type="project" value="TreeGrafter"/>
</dbReference>
<dbReference type="PROSITE" id="PS50982">
    <property type="entry name" value="MBD"/>
    <property type="match status" value="1"/>
</dbReference>
<dbReference type="Gene3D" id="2.30.30.140">
    <property type="match status" value="1"/>
</dbReference>
<dbReference type="GO" id="GO:0008270">
    <property type="term" value="F:zinc ion binding"/>
    <property type="evidence" value="ECO:0007669"/>
    <property type="project" value="InterPro"/>
</dbReference>
<name>A0AAD5R2P0_PARTN</name>